<evidence type="ECO:0000313" key="2">
    <source>
        <dbReference type="Proteomes" id="UP000250235"/>
    </source>
</evidence>
<keyword evidence="2" id="KW-1185">Reference proteome</keyword>
<evidence type="ECO:0000313" key="1">
    <source>
        <dbReference type="EMBL" id="KZV34993.1"/>
    </source>
</evidence>
<gene>
    <name evidence="1" type="ORF">F511_22935</name>
</gene>
<name>A0A2Z7BK36_9LAMI</name>
<accession>A0A2Z7BK36</accession>
<dbReference type="AlphaFoldDB" id="A0A2Z7BK36"/>
<protein>
    <submittedName>
        <fullName evidence="1">Uncharacterized protein</fullName>
    </submittedName>
</protein>
<dbReference type="Proteomes" id="UP000250235">
    <property type="component" value="Unassembled WGS sequence"/>
</dbReference>
<dbReference type="EMBL" id="KV005014">
    <property type="protein sequence ID" value="KZV34993.1"/>
    <property type="molecule type" value="Genomic_DNA"/>
</dbReference>
<reference evidence="1 2" key="1">
    <citation type="journal article" date="2015" name="Proc. Natl. Acad. Sci. U.S.A.">
        <title>The resurrection genome of Boea hygrometrica: A blueprint for survival of dehydration.</title>
        <authorList>
            <person name="Xiao L."/>
            <person name="Yang G."/>
            <person name="Zhang L."/>
            <person name="Yang X."/>
            <person name="Zhao S."/>
            <person name="Ji Z."/>
            <person name="Zhou Q."/>
            <person name="Hu M."/>
            <person name="Wang Y."/>
            <person name="Chen M."/>
            <person name="Xu Y."/>
            <person name="Jin H."/>
            <person name="Xiao X."/>
            <person name="Hu G."/>
            <person name="Bao F."/>
            <person name="Hu Y."/>
            <person name="Wan P."/>
            <person name="Li L."/>
            <person name="Deng X."/>
            <person name="Kuang T."/>
            <person name="Xiang C."/>
            <person name="Zhu J.K."/>
            <person name="Oliver M.J."/>
            <person name="He Y."/>
        </authorList>
    </citation>
    <scope>NUCLEOTIDE SEQUENCE [LARGE SCALE GENOMIC DNA]</scope>
    <source>
        <strain evidence="2">cv. XS01</strain>
    </source>
</reference>
<dbReference type="OrthoDB" id="1936626at2759"/>
<proteinExistence type="predicted"/>
<organism evidence="1 2">
    <name type="scientific">Dorcoceras hygrometricum</name>
    <dbReference type="NCBI Taxonomy" id="472368"/>
    <lineage>
        <taxon>Eukaryota</taxon>
        <taxon>Viridiplantae</taxon>
        <taxon>Streptophyta</taxon>
        <taxon>Embryophyta</taxon>
        <taxon>Tracheophyta</taxon>
        <taxon>Spermatophyta</taxon>
        <taxon>Magnoliopsida</taxon>
        <taxon>eudicotyledons</taxon>
        <taxon>Gunneridae</taxon>
        <taxon>Pentapetalae</taxon>
        <taxon>asterids</taxon>
        <taxon>lamiids</taxon>
        <taxon>Lamiales</taxon>
        <taxon>Gesneriaceae</taxon>
        <taxon>Didymocarpoideae</taxon>
        <taxon>Trichosporeae</taxon>
        <taxon>Loxocarpinae</taxon>
        <taxon>Dorcoceras</taxon>
    </lineage>
</organism>
<sequence>MLNRPVLSGRIGKWSLALSEFTLIYFPQKSMKGQAVADFLADHPSQEESEEDIVEISTIEVNDQQWTGNPKRYGGKICHDIRRFTASSKTDVRGVQVFELITSSLLRCCFPIDR</sequence>